<dbReference type="InterPro" id="IPR038973">
    <property type="entry name" value="MutL/Mlh/Pms-like"/>
</dbReference>
<evidence type="ECO:0000256" key="2">
    <source>
        <dbReference type="ARBA" id="ARBA00022763"/>
    </source>
</evidence>
<dbReference type="InterPro" id="IPR036890">
    <property type="entry name" value="HATPase_C_sf"/>
</dbReference>
<dbReference type="Proteomes" id="UP000887574">
    <property type="component" value="Unplaced"/>
</dbReference>
<dbReference type="SUPFAM" id="SSF54211">
    <property type="entry name" value="Ribosomal protein S5 domain 2-like"/>
    <property type="match status" value="1"/>
</dbReference>
<dbReference type="Pfam" id="PF01119">
    <property type="entry name" value="DNA_mis_repair"/>
    <property type="match status" value="1"/>
</dbReference>
<dbReference type="PANTHER" id="PTHR10073:SF12">
    <property type="entry name" value="DNA MISMATCH REPAIR PROTEIN MLH1"/>
    <property type="match status" value="1"/>
</dbReference>
<dbReference type="GO" id="GO:0140664">
    <property type="term" value="F:ATP-dependent DNA damage sensor activity"/>
    <property type="evidence" value="ECO:0007669"/>
    <property type="project" value="InterPro"/>
</dbReference>
<evidence type="ECO:0000256" key="1">
    <source>
        <dbReference type="ARBA" id="ARBA00006082"/>
    </source>
</evidence>
<comment type="similarity">
    <text evidence="1">Belongs to the DNA mismatch repair MutL/HexB family.</text>
</comment>
<dbReference type="GO" id="GO:0005524">
    <property type="term" value="F:ATP binding"/>
    <property type="evidence" value="ECO:0007669"/>
    <property type="project" value="InterPro"/>
</dbReference>
<dbReference type="InterPro" id="IPR020568">
    <property type="entry name" value="Ribosomal_Su5_D2-typ_SF"/>
</dbReference>
<dbReference type="InterPro" id="IPR032189">
    <property type="entry name" value="Mlh1_C"/>
</dbReference>
<keyword evidence="2" id="KW-0227">DNA damage</keyword>
<feature type="region of interest" description="Disordered" evidence="3">
    <location>
        <begin position="259"/>
        <end position="282"/>
    </location>
</feature>
<reference evidence="6" key="1">
    <citation type="submission" date="2022-11" db="UniProtKB">
        <authorList>
            <consortium name="WormBaseParasite"/>
        </authorList>
    </citation>
    <scope>IDENTIFICATION</scope>
</reference>
<dbReference type="AlphaFoldDB" id="A0A915CMT7"/>
<keyword evidence="5" id="KW-1185">Reference proteome</keyword>
<protein>
    <submittedName>
        <fullName evidence="6">DNA mismatch repair protein S5 domain-containing protein</fullName>
    </submittedName>
</protein>
<dbReference type="InterPro" id="IPR013507">
    <property type="entry name" value="DNA_mismatch_S5_2-like"/>
</dbReference>
<dbReference type="SUPFAM" id="SSF55874">
    <property type="entry name" value="ATPase domain of HSP90 chaperone/DNA topoisomerase II/histidine kinase"/>
    <property type="match status" value="1"/>
</dbReference>
<organism evidence="5 6">
    <name type="scientific">Ditylenchus dipsaci</name>
    <dbReference type="NCBI Taxonomy" id="166011"/>
    <lineage>
        <taxon>Eukaryota</taxon>
        <taxon>Metazoa</taxon>
        <taxon>Ecdysozoa</taxon>
        <taxon>Nematoda</taxon>
        <taxon>Chromadorea</taxon>
        <taxon>Rhabditida</taxon>
        <taxon>Tylenchina</taxon>
        <taxon>Tylenchomorpha</taxon>
        <taxon>Sphaerularioidea</taxon>
        <taxon>Anguinidae</taxon>
        <taxon>Anguininae</taxon>
        <taxon>Ditylenchus</taxon>
    </lineage>
</organism>
<dbReference type="Pfam" id="PF16413">
    <property type="entry name" value="Mlh1_C"/>
    <property type="match status" value="1"/>
</dbReference>
<dbReference type="GO" id="GO:0006298">
    <property type="term" value="P:mismatch repair"/>
    <property type="evidence" value="ECO:0007669"/>
    <property type="project" value="InterPro"/>
</dbReference>
<feature type="compositionally biased region" description="Polar residues" evidence="3">
    <location>
        <begin position="266"/>
        <end position="282"/>
    </location>
</feature>
<evidence type="ECO:0000313" key="5">
    <source>
        <dbReference type="Proteomes" id="UP000887574"/>
    </source>
</evidence>
<dbReference type="GO" id="GO:0016887">
    <property type="term" value="F:ATP hydrolysis activity"/>
    <property type="evidence" value="ECO:0007669"/>
    <property type="project" value="InterPro"/>
</dbReference>
<name>A0A915CMT7_9BILA</name>
<evidence type="ECO:0000313" key="6">
    <source>
        <dbReference type="WBParaSite" id="jg10289"/>
    </source>
</evidence>
<dbReference type="InterPro" id="IPR014721">
    <property type="entry name" value="Ribsml_uS5_D2-typ_fold_subgr"/>
</dbReference>
<evidence type="ECO:0000259" key="4">
    <source>
        <dbReference type="SMART" id="SM01340"/>
    </source>
</evidence>
<feature type="domain" description="DNA mismatch repair protein S5" evidence="4">
    <location>
        <begin position="91"/>
        <end position="195"/>
    </location>
</feature>
<accession>A0A915CMT7</accession>
<dbReference type="WBParaSite" id="jg10289">
    <property type="protein sequence ID" value="jg10289"/>
    <property type="gene ID" value="jg10289"/>
</dbReference>
<evidence type="ECO:0000256" key="3">
    <source>
        <dbReference type="SAM" id="MobiDB-lite"/>
    </source>
</evidence>
<dbReference type="GO" id="GO:0032389">
    <property type="term" value="C:MutLalpha complex"/>
    <property type="evidence" value="ECO:0007669"/>
    <property type="project" value="TreeGrafter"/>
</dbReference>
<dbReference type="PANTHER" id="PTHR10073">
    <property type="entry name" value="DNA MISMATCH REPAIR PROTEIN MLH, PMS, MUTL"/>
    <property type="match status" value="1"/>
</dbReference>
<dbReference type="Gene3D" id="3.30.565.10">
    <property type="entry name" value="Histidine kinase-like ATPase, C-terminal domain"/>
    <property type="match status" value="1"/>
</dbReference>
<sequence>MSNFQEGAMIKDSLSNSAGRNGTMVTAEQLFYNCPSRRHALKYTLEEANRIADLLVKYSIHNPHVSFAFRRLDNHSCDFRTDGRGDRHSTIRALLLHLRSKTALIETYLTSSFEMIAFTFASVFSKKDKQKIFHLFINDRLVECDNMKKSIDLVFSSKDLMCPFMTISLQIDSKYIDVNDAIIDRIEQEIFQLITGYLEKGVIEVGRAAVSAVEAIDKEQRRGFNVHAAAKTLLIQQPSTQISNSQDWLMQPQTWDLSNPKHKKFSNTPRPASNQVRGGINAASNNGCSSPVNLSASSKPLLLVVNKSSPATPSNSCQRIRTEASNRSLDEFVSPTRFSFGDVSIATSALFSPAVQGPIHLVPLNLSNNIGEQVYSTFSDDERMDVKDEVTCSLSQYEGFQHQKRQVSRTFELDALDELRRTICSNCDQELMDLFRQHSFIGFFAQQFGVFQSKESAYVFHVSTTLRELFYQLVIFSFGNMGHIVYILPCMPYQFNPSKGAMKWICRAV</sequence>
<dbReference type="GO" id="GO:0030983">
    <property type="term" value="F:mismatched DNA binding"/>
    <property type="evidence" value="ECO:0007669"/>
    <property type="project" value="InterPro"/>
</dbReference>
<dbReference type="Gene3D" id="3.30.230.10">
    <property type="match status" value="1"/>
</dbReference>
<dbReference type="SMART" id="SM01340">
    <property type="entry name" value="DNA_mis_repair"/>
    <property type="match status" value="1"/>
</dbReference>
<proteinExistence type="inferred from homology"/>